<keyword evidence="3" id="KW-1185">Reference proteome</keyword>
<name>A0A812J759_SYMPI</name>
<protein>
    <submittedName>
        <fullName evidence="2">Uncharacterized protein</fullName>
    </submittedName>
</protein>
<accession>A0A812J759</accession>
<comment type="caution">
    <text evidence="2">The sequence shown here is derived from an EMBL/GenBank/DDBJ whole genome shotgun (WGS) entry which is preliminary data.</text>
</comment>
<evidence type="ECO:0000313" key="3">
    <source>
        <dbReference type="Proteomes" id="UP000649617"/>
    </source>
</evidence>
<reference evidence="2" key="1">
    <citation type="submission" date="2021-02" db="EMBL/GenBank/DDBJ databases">
        <authorList>
            <person name="Dougan E. K."/>
            <person name="Rhodes N."/>
            <person name="Thang M."/>
            <person name="Chan C."/>
        </authorList>
    </citation>
    <scope>NUCLEOTIDE SEQUENCE</scope>
</reference>
<feature type="region of interest" description="Disordered" evidence="1">
    <location>
        <begin position="136"/>
        <end position="160"/>
    </location>
</feature>
<proteinExistence type="predicted"/>
<dbReference type="AlphaFoldDB" id="A0A812J759"/>
<dbReference type="OrthoDB" id="428793at2759"/>
<dbReference type="Proteomes" id="UP000649617">
    <property type="component" value="Unassembled WGS sequence"/>
</dbReference>
<gene>
    <name evidence="2" type="ORF">SPIL2461_LOCUS1825</name>
</gene>
<sequence>MLLEVLDAISARYNYVHVPLDHRTWKNMSMAFINFVDHEAACLAFQRLSRPSEFPAAFAPSTKAIWGEVHGLGPNLAHFLARYGLPALDPPYAPLVFIDGRCVPQARTVLRQYVNAEMLIEAKAFLRRSGLLEPVESCSRSPSRQGDMRASMRSSRSETGTLSLSEIHAKLSEIPSYREGGLTVYVV</sequence>
<organism evidence="2 3">
    <name type="scientific">Symbiodinium pilosum</name>
    <name type="common">Dinoflagellate</name>
    <dbReference type="NCBI Taxonomy" id="2952"/>
    <lineage>
        <taxon>Eukaryota</taxon>
        <taxon>Sar</taxon>
        <taxon>Alveolata</taxon>
        <taxon>Dinophyceae</taxon>
        <taxon>Suessiales</taxon>
        <taxon>Symbiodiniaceae</taxon>
        <taxon>Symbiodinium</taxon>
    </lineage>
</organism>
<evidence type="ECO:0000313" key="2">
    <source>
        <dbReference type="EMBL" id="CAE7201429.1"/>
    </source>
</evidence>
<dbReference type="EMBL" id="CAJNIZ010001858">
    <property type="protein sequence ID" value="CAE7201429.1"/>
    <property type="molecule type" value="Genomic_DNA"/>
</dbReference>
<evidence type="ECO:0000256" key="1">
    <source>
        <dbReference type="SAM" id="MobiDB-lite"/>
    </source>
</evidence>